<name>A0A0D1LM80_9LACO</name>
<accession>A0A0D1LM80</accession>
<keyword evidence="1" id="KW-0540">Nuclease</keyword>
<proteinExistence type="predicted"/>
<keyword evidence="1" id="KW-0378">Hydrolase</keyword>
<dbReference type="InterPro" id="IPR018573">
    <property type="entry name" value="Restrct_endonuc_II_AlwI"/>
</dbReference>
<comment type="caution">
    <text evidence="1">The sequence shown here is derived from an EMBL/GenBank/DDBJ whole genome shotgun (WGS) entry which is preliminary data.</text>
</comment>
<evidence type="ECO:0000313" key="1">
    <source>
        <dbReference type="EMBL" id="KIU19807.1"/>
    </source>
</evidence>
<reference evidence="1 2" key="1">
    <citation type="journal article" date="2015" name="Microbiology (Mosc.)">
        <title>Genomics of the Weissella cibaria species with an examination of its metabolic traits.</title>
        <authorList>
            <person name="Lynch K.M."/>
            <person name="Lucid A."/>
            <person name="Arendt E.K."/>
            <person name="Sleator R.D."/>
            <person name="Lucey B."/>
            <person name="Coffey A."/>
        </authorList>
    </citation>
    <scope>NUCLEOTIDE SEQUENCE [LARGE SCALE GENOMIC DNA]</scope>
    <source>
        <strain evidence="1 2">MG1</strain>
    </source>
</reference>
<dbReference type="PATRIC" id="fig|137591.25.peg.1800"/>
<keyword evidence="1" id="KW-0255">Endonuclease</keyword>
<organism evidence="1 2">
    <name type="scientific">Weissella cibaria</name>
    <dbReference type="NCBI Taxonomy" id="137591"/>
    <lineage>
        <taxon>Bacteria</taxon>
        <taxon>Bacillati</taxon>
        <taxon>Bacillota</taxon>
        <taxon>Bacilli</taxon>
        <taxon>Lactobacillales</taxon>
        <taxon>Lactobacillaceae</taxon>
        <taxon>Weissella</taxon>
    </lineage>
</organism>
<keyword evidence="2" id="KW-1185">Reference proteome</keyword>
<dbReference type="CDD" id="cd22316">
    <property type="entry name" value="BspD6I-like"/>
    <property type="match status" value="1"/>
</dbReference>
<dbReference type="EMBL" id="JWHU01000034">
    <property type="protein sequence ID" value="KIU19807.1"/>
    <property type="molecule type" value="Genomic_DNA"/>
</dbReference>
<dbReference type="GO" id="GO:0004519">
    <property type="term" value="F:endonuclease activity"/>
    <property type="evidence" value="ECO:0007669"/>
    <property type="project" value="UniProtKB-KW"/>
</dbReference>
<dbReference type="Pfam" id="PF09491">
    <property type="entry name" value="RE_AlwI"/>
    <property type="match status" value="1"/>
</dbReference>
<sequence length="569" mass="65691">MATFNSRFLYSATSPRNPRLIVDYIKVAQQAGFDGKEYNQDLQANFYDTLSAQEVAGQSAGKAKDKALAGRDKLTRSPQYLGFFITQSKKPFKITEAAKLLTDSALFEDVLLHQLLKFQLPSKLHKEGPENAGRFNIKPFLELIRLINTMGYITYQEFVLYGMTLTDYHNFDDAVARIKQFRVEREAVRKAKKSLKVFFADKQTELFDNLYADLIKAEQFKTRESKDASYKKYKRTKMNNWRDYSDAYFRALRETGLIVMTQGRSMQISPVRQREVDYILETISREIMPVNIKRDVFDEWITNPTLPRLLNDNPDELRQQLTVEGVQVTETDNLYDMKRELAAARAKRKRELVANQVKELKQRNQQDIDDILEMYQLISDDEVVDRSTMYEWNTWRAMTMINHGDIEGNFKLDDEGMPSSVASGGGGDIVGHYGDFNIAVEVTLSTGKKQYDMESEPVTRHVGELQSKLGQPTFGIFVADKLNDNVVDHFWTTSVLKHNVYNGRVTVIPMDTTTFIEFFKRAVARDVQPSNLQAIGEYAQRRARETMVDDDTEEVWHRDVVNYLLETVN</sequence>
<dbReference type="Gene3D" id="3.40.91.50">
    <property type="match status" value="1"/>
</dbReference>
<protein>
    <submittedName>
        <fullName evidence="1">AlwI restriction endonuclease</fullName>
    </submittedName>
</protein>
<dbReference type="Proteomes" id="UP000032287">
    <property type="component" value="Unassembled WGS sequence"/>
</dbReference>
<gene>
    <name evidence="1" type="ORF">QX99_01829</name>
</gene>
<dbReference type="AlphaFoldDB" id="A0A0D1LM80"/>
<evidence type="ECO:0000313" key="2">
    <source>
        <dbReference type="Proteomes" id="UP000032287"/>
    </source>
</evidence>